<proteinExistence type="predicted"/>
<name>A0A816WB21_9BILA</name>
<feature type="non-terminal residue" evidence="1">
    <location>
        <position position="1"/>
    </location>
</feature>
<protein>
    <submittedName>
        <fullName evidence="1">Uncharacterized protein</fullName>
    </submittedName>
</protein>
<comment type="caution">
    <text evidence="1">The sequence shown here is derived from an EMBL/GenBank/DDBJ whole genome shotgun (WGS) entry which is preliminary data.</text>
</comment>
<evidence type="ECO:0000313" key="2">
    <source>
        <dbReference type="EMBL" id="CAF4693682.1"/>
    </source>
</evidence>
<dbReference type="EMBL" id="CAJNRE010015188">
    <property type="protein sequence ID" value="CAF2134994.1"/>
    <property type="molecule type" value="Genomic_DNA"/>
</dbReference>
<reference evidence="1" key="1">
    <citation type="submission" date="2021-02" db="EMBL/GenBank/DDBJ databases">
        <authorList>
            <person name="Nowell W R."/>
        </authorList>
    </citation>
    <scope>NUCLEOTIDE SEQUENCE</scope>
</reference>
<sequence>MDVNVTTVQNILLVQNQRKKKKCCGNRKDQRFRRKRRAEGMKSRKIEKILHRRKIIHHKKKNPTENPMNTNIQQDCENVSSTEVNSMRNLTKRKRDISVQDIKSNIRIPKSTSSISVAQPKLKKMKTRTHLNIPSTTIINNTAYKHYRQPIYLKRSPMILIQMLTNIINYNFKKKEEQIFLCHRLDLLDKHYYLQQFLQMTTLSLDQLDHYLKAFVDCQQKYLSMRNNKQLQKFIDDFHEKQLFETISTHHLNSIDQNQYINRLMNTREKQATIYEELLMLEMRVLCKFLPKNFDQLEEFIAPMIYSPLNNDQKMIEVRNKRYKTIQEAKRIWLNVFLNSYEVQLQEYDQQYENEFLQLQSHLLDNVNISGSCVYEQIQQHMNYQSNKLKQQVSMKIRSLRGILIKNRRRSSSAKNTVGPSCIRINQSAICPRHQQEIAIRKDHKSIYDKVRSHLNEHYFVPMTATILKQYSNQLLHDLNLSYFSPLSYNDQTLALKQAKKVVSIQRKIKKHHLILRVTDKGYNFYIGTEKEFDKKTQSFFQDTNAFIELKENPFNKIQDNVIHLLNQIRTKNFIFQWQYNKMMPNRIKCQLAHLYFNPKTHKDGIPVRTIENTINAPTTNISNYLDEIIRPIFDKECQNTTIIDGTSL</sequence>
<evidence type="ECO:0000313" key="3">
    <source>
        <dbReference type="Proteomes" id="UP000663824"/>
    </source>
</evidence>
<dbReference type="EMBL" id="CAJOBI010124301">
    <property type="protein sequence ID" value="CAF4693682.1"/>
    <property type="molecule type" value="Genomic_DNA"/>
</dbReference>
<organism evidence="1 3">
    <name type="scientific">Rotaria magnacalcarata</name>
    <dbReference type="NCBI Taxonomy" id="392030"/>
    <lineage>
        <taxon>Eukaryota</taxon>
        <taxon>Metazoa</taxon>
        <taxon>Spiralia</taxon>
        <taxon>Gnathifera</taxon>
        <taxon>Rotifera</taxon>
        <taxon>Eurotatoria</taxon>
        <taxon>Bdelloidea</taxon>
        <taxon>Philodinida</taxon>
        <taxon>Philodinidae</taxon>
        <taxon>Rotaria</taxon>
    </lineage>
</organism>
<evidence type="ECO:0000313" key="1">
    <source>
        <dbReference type="EMBL" id="CAF2134994.1"/>
    </source>
</evidence>
<dbReference type="AlphaFoldDB" id="A0A816WB21"/>
<accession>A0A816WB21</accession>
<dbReference type="Proteomes" id="UP000663824">
    <property type="component" value="Unassembled WGS sequence"/>
</dbReference>
<dbReference type="Proteomes" id="UP000676336">
    <property type="component" value="Unassembled WGS sequence"/>
</dbReference>
<gene>
    <name evidence="1" type="ORF">MBJ925_LOCUS28348</name>
    <name evidence="2" type="ORF">SMN809_LOCUS42771</name>
</gene>